<dbReference type="PRINTS" id="PR00344">
    <property type="entry name" value="BCTRLSENSOR"/>
</dbReference>
<dbReference type="InterPro" id="IPR003661">
    <property type="entry name" value="HisK_dim/P_dom"/>
</dbReference>
<dbReference type="PANTHER" id="PTHR43047">
    <property type="entry name" value="TWO-COMPONENT HISTIDINE PROTEIN KINASE"/>
    <property type="match status" value="1"/>
</dbReference>
<dbReference type="Pfam" id="PF00072">
    <property type="entry name" value="Response_reg"/>
    <property type="match status" value="1"/>
</dbReference>
<evidence type="ECO:0000259" key="8">
    <source>
        <dbReference type="PROSITE" id="PS50110"/>
    </source>
</evidence>
<sequence>MSATLPPLALHAPSDGEASGAAASAFVAAPAPPDDARFRRLVEGVVDYAILMLDREGRVMTWNVGAERIKGWRADEIIGRSFETFYPPEQIAAGWPQEELRRAAADGRFEDEGWRVRKDGTRFWASVVITALRDDAGALQGFSKVSRDLSERRRQQEALRQSEEQLRLMVESVKDYAIFMLDPEGRVLSWNAGAAQIKGYTADEVLLRDFSMFFTAADVAAGKPAQELRTAYREGRAETEGWRVRKDGSLFWANVVITTVRAADGELRGFAKVTRDLTSQRRLLELEHASQRTNEFIAMLAHELRNPLAPIRNAANVLQLQPALPAAALPMCQIIERQIGHMTRLVDDLLDVGRIVNGKIVVERVPLDYRDVVLASLEAVRPLADARRQLLLLGALPPQLPMVGDATRLAQALQNLLHNAVRYTHDGGEIRLLVRVEGASCVTTVSDNGAGIAPAALHRIFDLFHQEPSDERQPSQSGLGIGLSLARSLIEHHGGMLSAHSAGLGRGSTFTMLLPLRGNDGTADAELAATPLPVASARRVLVVDDNRDATDTMLRFLQLLGHPARGAYDGDEALAIAEQFKPELVLLDLNMPGGDGFSVLRRLRTLDGAPAFIAAMTGYGQPSDRRTTHEAGFQAHLTKPVGAEQLLEVLRNAAEESYRTQQPGTGQRGAP</sequence>
<dbReference type="EC" id="2.7.13.3" evidence="2"/>
<dbReference type="SMART" id="SM00086">
    <property type="entry name" value="PAC"/>
    <property type="match status" value="2"/>
</dbReference>
<dbReference type="PROSITE" id="PS50109">
    <property type="entry name" value="HIS_KIN"/>
    <property type="match status" value="1"/>
</dbReference>
<feature type="domain" description="PAS" evidence="9">
    <location>
        <begin position="162"/>
        <end position="206"/>
    </location>
</feature>
<dbReference type="InterPro" id="IPR013656">
    <property type="entry name" value="PAS_4"/>
</dbReference>
<dbReference type="Pfam" id="PF00512">
    <property type="entry name" value="HisKA"/>
    <property type="match status" value="1"/>
</dbReference>
<dbReference type="SUPFAM" id="SSF55874">
    <property type="entry name" value="ATPase domain of HSP90 chaperone/DNA topoisomerase II/histidine kinase"/>
    <property type="match status" value="1"/>
</dbReference>
<dbReference type="Gene3D" id="3.40.50.2300">
    <property type="match status" value="1"/>
</dbReference>
<keyword evidence="4" id="KW-0808">Transferase</keyword>
<dbReference type="NCBIfam" id="TIGR00229">
    <property type="entry name" value="sensory_box"/>
    <property type="match status" value="2"/>
</dbReference>
<evidence type="ECO:0000259" key="7">
    <source>
        <dbReference type="PROSITE" id="PS50109"/>
    </source>
</evidence>
<evidence type="ECO:0000313" key="12">
    <source>
        <dbReference type="Proteomes" id="UP000737171"/>
    </source>
</evidence>
<dbReference type="InterPro" id="IPR001789">
    <property type="entry name" value="Sig_transdc_resp-reg_receiver"/>
</dbReference>
<proteinExistence type="predicted"/>
<dbReference type="PROSITE" id="PS50110">
    <property type="entry name" value="RESPONSE_REGULATORY"/>
    <property type="match status" value="1"/>
</dbReference>
<dbReference type="SUPFAM" id="SSF52172">
    <property type="entry name" value="CheY-like"/>
    <property type="match status" value="1"/>
</dbReference>
<evidence type="ECO:0000256" key="5">
    <source>
        <dbReference type="ARBA" id="ARBA00022777"/>
    </source>
</evidence>
<dbReference type="InterPro" id="IPR036890">
    <property type="entry name" value="HATPase_C_sf"/>
</dbReference>
<dbReference type="Gene3D" id="3.30.450.20">
    <property type="entry name" value="PAS domain"/>
    <property type="match status" value="2"/>
</dbReference>
<dbReference type="SMART" id="SM00091">
    <property type="entry name" value="PAS"/>
    <property type="match status" value="2"/>
</dbReference>
<dbReference type="Pfam" id="PF02518">
    <property type="entry name" value="HATPase_c"/>
    <property type="match status" value="1"/>
</dbReference>
<feature type="modified residue" description="4-aspartylphosphate" evidence="6">
    <location>
        <position position="588"/>
    </location>
</feature>
<dbReference type="RefSeq" id="WP_173123670.1">
    <property type="nucleotide sequence ID" value="NZ_JABRWJ010000004.1"/>
</dbReference>
<dbReference type="InterPro" id="IPR011006">
    <property type="entry name" value="CheY-like_superfamily"/>
</dbReference>
<dbReference type="InterPro" id="IPR035965">
    <property type="entry name" value="PAS-like_dom_sf"/>
</dbReference>
<evidence type="ECO:0000259" key="9">
    <source>
        <dbReference type="PROSITE" id="PS50112"/>
    </source>
</evidence>
<feature type="domain" description="Histidine kinase" evidence="7">
    <location>
        <begin position="299"/>
        <end position="518"/>
    </location>
</feature>
<evidence type="ECO:0000256" key="2">
    <source>
        <dbReference type="ARBA" id="ARBA00012438"/>
    </source>
</evidence>
<dbReference type="InterPro" id="IPR000014">
    <property type="entry name" value="PAS"/>
</dbReference>
<dbReference type="InterPro" id="IPR004358">
    <property type="entry name" value="Sig_transdc_His_kin-like_C"/>
</dbReference>
<dbReference type="InterPro" id="IPR003594">
    <property type="entry name" value="HATPase_dom"/>
</dbReference>
<dbReference type="SMART" id="SM00388">
    <property type="entry name" value="HisKA"/>
    <property type="match status" value="1"/>
</dbReference>
<evidence type="ECO:0000259" key="10">
    <source>
        <dbReference type="PROSITE" id="PS50113"/>
    </source>
</evidence>
<feature type="domain" description="PAC" evidence="10">
    <location>
        <begin position="109"/>
        <end position="161"/>
    </location>
</feature>
<keyword evidence="12" id="KW-1185">Reference proteome</keyword>
<dbReference type="PROSITE" id="PS50112">
    <property type="entry name" value="PAS"/>
    <property type="match status" value="2"/>
</dbReference>
<dbReference type="SMART" id="SM00387">
    <property type="entry name" value="HATPase_c"/>
    <property type="match status" value="1"/>
</dbReference>
<dbReference type="InterPro" id="IPR005467">
    <property type="entry name" value="His_kinase_dom"/>
</dbReference>
<dbReference type="Proteomes" id="UP000737171">
    <property type="component" value="Unassembled WGS sequence"/>
</dbReference>
<reference evidence="11 12" key="1">
    <citation type="submission" date="2020-05" db="EMBL/GenBank/DDBJ databases">
        <title>Aquincola sp. isolate from soil.</title>
        <authorList>
            <person name="Han J."/>
            <person name="Kim D.-U."/>
        </authorList>
    </citation>
    <scope>NUCLEOTIDE SEQUENCE [LARGE SCALE GENOMIC DNA]</scope>
    <source>
        <strain evidence="11 12">S2</strain>
    </source>
</reference>
<evidence type="ECO:0000256" key="6">
    <source>
        <dbReference type="PROSITE-ProRule" id="PRU00169"/>
    </source>
</evidence>
<dbReference type="InterPro" id="IPR001610">
    <property type="entry name" value="PAC"/>
</dbReference>
<dbReference type="CDD" id="cd00130">
    <property type="entry name" value="PAS"/>
    <property type="match status" value="2"/>
</dbReference>
<evidence type="ECO:0000256" key="4">
    <source>
        <dbReference type="ARBA" id="ARBA00022679"/>
    </source>
</evidence>
<protein>
    <recommendedName>
        <fullName evidence="2">histidine kinase</fullName>
        <ecNumber evidence="2">2.7.13.3</ecNumber>
    </recommendedName>
</protein>
<dbReference type="Gene3D" id="1.10.287.130">
    <property type="match status" value="1"/>
</dbReference>
<dbReference type="Gene3D" id="3.30.565.10">
    <property type="entry name" value="Histidine kinase-like ATPase, C-terminal domain"/>
    <property type="match status" value="1"/>
</dbReference>
<evidence type="ECO:0000256" key="1">
    <source>
        <dbReference type="ARBA" id="ARBA00000085"/>
    </source>
</evidence>
<dbReference type="SMART" id="SM00448">
    <property type="entry name" value="REC"/>
    <property type="match status" value="1"/>
</dbReference>
<comment type="catalytic activity">
    <reaction evidence="1">
        <text>ATP + protein L-histidine = ADP + protein N-phospho-L-histidine.</text>
        <dbReference type="EC" id="2.7.13.3"/>
    </reaction>
</comment>
<dbReference type="EMBL" id="JABRWJ010000004">
    <property type="protein sequence ID" value="NRF68218.1"/>
    <property type="molecule type" value="Genomic_DNA"/>
</dbReference>
<keyword evidence="5" id="KW-0418">Kinase</keyword>
<dbReference type="PANTHER" id="PTHR43047:SF72">
    <property type="entry name" value="OSMOSENSING HISTIDINE PROTEIN KINASE SLN1"/>
    <property type="match status" value="1"/>
</dbReference>
<accession>A0ABX2EHY5</accession>
<keyword evidence="3 6" id="KW-0597">Phosphoprotein</keyword>
<dbReference type="SUPFAM" id="SSF47384">
    <property type="entry name" value="Homodimeric domain of signal transducing histidine kinase"/>
    <property type="match status" value="1"/>
</dbReference>
<name>A0ABX2EHY5_9BURK</name>
<gene>
    <name evidence="11" type="ORF">HLB44_14590</name>
</gene>
<dbReference type="Pfam" id="PF13426">
    <property type="entry name" value="PAS_9"/>
    <property type="match status" value="1"/>
</dbReference>
<feature type="domain" description="PAC" evidence="10">
    <location>
        <begin position="237"/>
        <end position="289"/>
    </location>
</feature>
<feature type="domain" description="PAS" evidence="9">
    <location>
        <begin position="34"/>
        <end position="87"/>
    </location>
</feature>
<dbReference type="CDD" id="cd00082">
    <property type="entry name" value="HisKA"/>
    <property type="match status" value="1"/>
</dbReference>
<dbReference type="InterPro" id="IPR000700">
    <property type="entry name" value="PAS-assoc_C"/>
</dbReference>
<dbReference type="PROSITE" id="PS50113">
    <property type="entry name" value="PAC"/>
    <property type="match status" value="2"/>
</dbReference>
<dbReference type="InterPro" id="IPR036097">
    <property type="entry name" value="HisK_dim/P_sf"/>
</dbReference>
<evidence type="ECO:0000313" key="11">
    <source>
        <dbReference type="EMBL" id="NRF68218.1"/>
    </source>
</evidence>
<organism evidence="11 12">
    <name type="scientific">Pseudaquabacterium terrae</name>
    <dbReference type="NCBI Taxonomy" id="2732868"/>
    <lineage>
        <taxon>Bacteria</taxon>
        <taxon>Pseudomonadati</taxon>
        <taxon>Pseudomonadota</taxon>
        <taxon>Betaproteobacteria</taxon>
        <taxon>Burkholderiales</taxon>
        <taxon>Sphaerotilaceae</taxon>
        <taxon>Pseudaquabacterium</taxon>
    </lineage>
</organism>
<dbReference type="SUPFAM" id="SSF55785">
    <property type="entry name" value="PYP-like sensor domain (PAS domain)"/>
    <property type="match status" value="2"/>
</dbReference>
<dbReference type="Pfam" id="PF08448">
    <property type="entry name" value="PAS_4"/>
    <property type="match status" value="1"/>
</dbReference>
<feature type="domain" description="Response regulatory" evidence="8">
    <location>
        <begin position="539"/>
        <end position="654"/>
    </location>
</feature>
<comment type="caution">
    <text evidence="11">The sequence shown here is derived from an EMBL/GenBank/DDBJ whole genome shotgun (WGS) entry which is preliminary data.</text>
</comment>
<evidence type="ECO:0000256" key="3">
    <source>
        <dbReference type="ARBA" id="ARBA00022553"/>
    </source>
</evidence>